<feature type="domain" description="Chorismate mutase" evidence="2">
    <location>
        <begin position="3"/>
        <end position="94"/>
    </location>
</feature>
<evidence type="ECO:0000313" key="4">
    <source>
        <dbReference type="Proteomes" id="UP000199647"/>
    </source>
</evidence>
<dbReference type="OrthoDB" id="7268348at2"/>
<dbReference type="SMART" id="SM00830">
    <property type="entry name" value="CM_2"/>
    <property type="match status" value="1"/>
</dbReference>
<organism evidence="3 4">
    <name type="scientific">Faunimonas pinastri</name>
    <dbReference type="NCBI Taxonomy" id="1855383"/>
    <lineage>
        <taxon>Bacteria</taxon>
        <taxon>Pseudomonadati</taxon>
        <taxon>Pseudomonadota</taxon>
        <taxon>Alphaproteobacteria</taxon>
        <taxon>Hyphomicrobiales</taxon>
        <taxon>Afifellaceae</taxon>
        <taxon>Faunimonas</taxon>
    </lineage>
</organism>
<dbReference type="GO" id="GO:0004106">
    <property type="term" value="F:chorismate mutase activity"/>
    <property type="evidence" value="ECO:0007669"/>
    <property type="project" value="UniProtKB-EC"/>
</dbReference>
<evidence type="ECO:0000259" key="2">
    <source>
        <dbReference type="PROSITE" id="PS51168"/>
    </source>
</evidence>
<dbReference type="Proteomes" id="UP000199647">
    <property type="component" value="Unassembled WGS sequence"/>
</dbReference>
<dbReference type="EMBL" id="FOFG01000006">
    <property type="protein sequence ID" value="SEQ65692.1"/>
    <property type="molecule type" value="Genomic_DNA"/>
</dbReference>
<dbReference type="GO" id="GO:0046417">
    <property type="term" value="P:chorismate metabolic process"/>
    <property type="evidence" value="ECO:0007669"/>
    <property type="project" value="InterPro"/>
</dbReference>
<accession>A0A1H9HTW1</accession>
<evidence type="ECO:0000256" key="1">
    <source>
        <dbReference type="ARBA" id="ARBA00012404"/>
    </source>
</evidence>
<reference evidence="3 4" key="1">
    <citation type="submission" date="2016-10" db="EMBL/GenBank/DDBJ databases">
        <authorList>
            <person name="de Groot N.N."/>
        </authorList>
    </citation>
    <scope>NUCLEOTIDE SEQUENCE [LARGE SCALE GENOMIC DNA]</scope>
    <source>
        <strain evidence="3 4">A52C2</strain>
    </source>
</reference>
<dbReference type="InterPro" id="IPR036979">
    <property type="entry name" value="CM_dom_sf"/>
</dbReference>
<dbReference type="STRING" id="1855383.SAMN05216548_106159"/>
<sequence length="283" mass="30287">MNGAPPDQLRIIRQRIDALDETVHRSLIERAGIIAELIRVKGTSAPGAAFRPDREADMMRRLVLRHESDLPLVTVEHIWREIISTFTAMQAPYGVATAPAADPLAMRDLVRFYFGFFVSVHACDSAADAIALVEGEGRDLALVPLETEGRWWRSLTAPDGPGVFARLPFIEEEGRPASLPAYVVGPPLKDAAPADVQLLATAARDGLHAAISSLGGRVIGEAEGETLFELQVSATLDDLARELGAPLGDVLAIGQFAQPIRVVVDRTPELSSATPDSVASASS</sequence>
<dbReference type="SUPFAM" id="SSF48600">
    <property type="entry name" value="Chorismate mutase II"/>
    <property type="match status" value="1"/>
</dbReference>
<protein>
    <recommendedName>
        <fullName evidence="1">chorismate mutase</fullName>
        <ecNumber evidence="1">5.4.99.5</ecNumber>
    </recommendedName>
</protein>
<dbReference type="PROSITE" id="PS51168">
    <property type="entry name" value="CHORISMATE_MUT_2"/>
    <property type="match status" value="1"/>
</dbReference>
<dbReference type="InterPro" id="IPR036263">
    <property type="entry name" value="Chorismate_II_sf"/>
</dbReference>
<proteinExistence type="predicted"/>
<dbReference type="InterPro" id="IPR002701">
    <property type="entry name" value="CM_II_prokaryot"/>
</dbReference>
<keyword evidence="4" id="KW-1185">Reference proteome</keyword>
<evidence type="ECO:0000313" key="3">
    <source>
        <dbReference type="EMBL" id="SEQ65692.1"/>
    </source>
</evidence>
<dbReference type="EC" id="5.4.99.5" evidence="1"/>
<dbReference type="Gene3D" id="1.20.59.10">
    <property type="entry name" value="Chorismate mutase"/>
    <property type="match status" value="1"/>
</dbReference>
<dbReference type="Pfam" id="PF01817">
    <property type="entry name" value="CM_2"/>
    <property type="match status" value="1"/>
</dbReference>
<name>A0A1H9HTW1_9HYPH</name>
<dbReference type="AlphaFoldDB" id="A0A1H9HTW1"/>
<dbReference type="RefSeq" id="WP_092496509.1">
    <property type="nucleotide sequence ID" value="NZ_FOFG01000006.1"/>
</dbReference>
<gene>
    <name evidence="3" type="ORF">SAMN05216548_106159</name>
</gene>